<dbReference type="InterPro" id="IPR036388">
    <property type="entry name" value="WH-like_DNA-bd_sf"/>
</dbReference>
<dbReference type="OrthoDB" id="9151463at2"/>
<comment type="caution">
    <text evidence="1">The sequence shown here is derived from an EMBL/GenBank/DDBJ whole genome shotgun (WGS) entry which is preliminary data.</text>
</comment>
<organism evidence="1 2">
    <name type="scientific">Pantoea latae</name>
    <dbReference type="NCBI Taxonomy" id="1964541"/>
    <lineage>
        <taxon>Bacteria</taxon>
        <taxon>Pseudomonadati</taxon>
        <taxon>Pseudomonadota</taxon>
        <taxon>Gammaproteobacteria</taxon>
        <taxon>Enterobacterales</taxon>
        <taxon>Erwiniaceae</taxon>
        <taxon>Pantoea</taxon>
    </lineage>
</organism>
<gene>
    <name evidence="1" type="ORF">B2J69_09705</name>
</gene>
<dbReference type="AlphaFoldDB" id="A0A1V9DJS0"/>
<keyword evidence="2" id="KW-1185">Reference proteome</keyword>
<dbReference type="Gene3D" id="1.10.10.10">
    <property type="entry name" value="Winged helix-like DNA-binding domain superfamily/Winged helix DNA-binding domain"/>
    <property type="match status" value="1"/>
</dbReference>
<reference evidence="1 2" key="1">
    <citation type="submission" date="2017-02" db="EMBL/GenBank/DDBJ databases">
        <title>Whole genome shotgun sequence of Pantoea agglomerans strain AS1 isolated from a cycad, Zamia floridana in Central Florida, USA.</title>
        <authorList>
            <person name="Lata P."/>
            <person name="Govindarajan S."/>
            <person name="Qi F."/>
            <person name="Li J.-L."/>
            <person name="Maurya S.K."/>
            <person name="Sahoo M.K."/>
        </authorList>
    </citation>
    <scope>NUCLEOTIDE SEQUENCE [LARGE SCALE GENOMIC DNA]</scope>
    <source>
        <strain evidence="1 2">AS1</strain>
    </source>
</reference>
<accession>A0A1V9DJS0</accession>
<proteinExistence type="predicted"/>
<dbReference type="SUPFAM" id="SSF46785">
    <property type="entry name" value="Winged helix' DNA-binding domain"/>
    <property type="match status" value="1"/>
</dbReference>
<feature type="non-terminal residue" evidence="1">
    <location>
        <position position="140"/>
    </location>
</feature>
<dbReference type="EMBL" id="MWUE01000014">
    <property type="protein sequence ID" value="OQP34051.1"/>
    <property type="molecule type" value="Genomic_DNA"/>
</dbReference>
<evidence type="ECO:0000313" key="2">
    <source>
        <dbReference type="Proteomes" id="UP000192769"/>
    </source>
</evidence>
<protein>
    <submittedName>
        <fullName evidence="1">Replication protein</fullName>
    </submittedName>
</protein>
<dbReference type="InterPro" id="IPR036390">
    <property type="entry name" value="WH_DNA-bd_sf"/>
</dbReference>
<sequence length="140" mass="14957">MSMTLMTQAMSIKVGNPIRKLVLIKLADNANDKGECWPSYQHIADQCEIGRSTVKAHIRALEEMGLVRREYRKNGDLNQSNLFHLTFDKLTQSTTESSGASNDLGQNLTEGVGQIITEVGQELTEGGAGVVPGGGAGAAP</sequence>
<name>A0A1V9DJS0_9GAMM</name>
<dbReference type="Pfam" id="PF13730">
    <property type="entry name" value="HTH_36"/>
    <property type="match status" value="1"/>
</dbReference>
<evidence type="ECO:0000313" key="1">
    <source>
        <dbReference type="EMBL" id="OQP34051.1"/>
    </source>
</evidence>
<dbReference type="RefSeq" id="WP_143806262.1">
    <property type="nucleotide sequence ID" value="NZ_MWUE01000014.1"/>
</dbReference>
<dbReference type="Proteomes" id="UP000192769">
    <property type="component" value="Unassembled WGS sequence"/>
</dbReference>